<dbReference type="Pfam" id="PF01734">
    <property type="entry name" value="Patatin"/>
    <property type="match status" value="1"/>
</dbReference>
<dbReference type="InterPro" id="IPR045943">
    <property type="entry name" value="DUF6363"/>
</dbReference>
<evidence type="ECO:0000313" key="6">
    <source>
        <dbReference type="EMBL" id="OGJ03224.1"/>
    </source>
</evidence>
<proteinExistence type="predicted"/>
<comment type="caution">
    <text evidence="4">Lacks conserved residue(s) required for the propagation of feature annotation.</text>
</comment>
<dbReference type="Gene3D" id="3.40.1090.10">
    <property type="entry name" value="Cytosolic phospholipase A2 catalytic domain"/>
    <property type="match status" value="2"/>
</dbReference>
<dbReference type="CDD" id="cd07208">
    <property type="entry name" value="Pat_hypo_Ecoli_yjju_like"/>
    <property type="match status" value="1"/>
</dbReference>
<keyword evidence="1 4" id="KW-0378">Hydrolase</keyword>
<dbReference type="GO" id="GO:0016787">
    <property type="term" value="F:hydrolase activity"/>
    <property type="evidence" value="ECO:0007669"/>
    <property type="project" value="UniProtKB-UniRule"/>
</dbReference>
<evidence type="ECO:0000259" key="5">
    <source>
        <dbReference type="PROSITE" id="PS51635"/>
    </source>
</evidence>
<dbReference type="PROSITE" id="PS51635">
    <property type="entry name" value="PNPLA"/>
    <property type="match status" value="1"/>
</dbReference>
<protein>
    <recommendedName>
        <fullName evidence="5">PNPLA domain-containing protein</fullName>
    </recommendedName>
</protein>
<dbReference type="PANTHER" id="PTHR14226">
    <property type="entry name" value="NEUROPATHY TARGET ESTERASE/SWISS CHEESE D.MELANOGASTER"/>
    <property type="match status" value="1"/>
</dbReference>
<keyword evidence="3 4" id="KW-0443">Lipid metabolism</keyword>
<accession>A0A1F6Y9Y8</accession>
<feature type="domain" description="PNPLA" evidence="5">
    <location>
        <begin position="4"/>
        <end position="171"/>
    </location>
</feature>
<keyword evidence="2 4" id="KW-0442">Lipid degradation</keyword>
<evidence type="ECO:0000256" key="2">
    <source>
        <dbReference type="ARBA" id="ARBA00022963"/>
    </source>
</evidence>
<dbReference type="Proteomes" id="UP000176192">
    <property type="component" value="Unassembled WGS sequence"/>
</dbReference>
<dbReference type="InterPro" id="IPR050301">
    <property type="entry name" value="NTE"/>
</dbReference>
<sequence>MRALILSIGGLRGAYEAGVASALCRKLGSKYFDAIYMSSVGSFNGTFYAANQPDVIEDVWRNYVSGNQLVNYFNPFKGRAILDLEYLIDLFQSEKLRLNLDEIFNSGIKLHYVVENLKTGLPKYIEPTRENIFDLLRASSAVPIIHGPVALNGIKYVDGSLVDPLPFKRALEDGYNELVLIYNKPKGFFVGRAYKIFVRIFSLFVPKAIGRRMLNLEHLYKNIEKELESNNNIMVIRPNFPLHFLMLERNKKKINQAFDAGLKDGYKAAEKILRLKN</sequence>
<feature type="active site" description="Proton acceptor" evidence="4">
    <location>
        <position position="158"/>
    </location>
</feature>
<dbReference type="InterPro" id="IPR016035">
    <property type="entry name" value="Acyl_Trfase/lysoPLipase"/>
</dbReference>
<evidence type="ECO:0000256" key="3">
    <source>
        <dbReference type="ARBA" id="ARBA00023098"/>
    </source>
</evidence>
<comment type="caution">
    <text evidence="6">The sequence shown here is derived from an EMBL/GenBank/DDBJ whole genome shotgun (WGS) entry which is preliminary data.</text>
</comment>
<evidence type="ECO:0000256" key="1">
    <source>
        <dbReference type="ARBA" id="ARBA00022801"/>
    </source>
</evidence>
<dbReference type="AlphaFoldDB" id="A0A1F6Y9Y8"/>
<gene>
    <name evidence="6" type="ORF">A3G06_00855</name>
</gene>
<evidence type="ECO:0000313" key="7">
    <source>
        <dbReference type="Proteomes" id="UP000176192"/>
    </source>
</evidence>
<dbReference type="SUPFAM" id="SSF52151">
    <property type="entry name" value="FabD/lysophospholipase-like"/>
    <property type="match status" value="1"/>
</dbReference>
<organism evidence="6 7">
    <name type="scientific">Candidatus Nomurabacteria bacterium RIFCSPLOWO2_12_FULL_46_14</name>
    <dbReference type="NCBI Taxonomy" id="1801797"/>
    <lineage>
        <taxon>Bacteria</taxon>
        <taxon>Candidatus Nomuraibacteriota</taxon>
    </lineage>
</organism>
<dbReference type="EMBL" id="MFVV01000023">
    <property type="protein sequence ID" value="OGJ03224.1"/>
    <property type="molecule type" value="Genomic_DNA"/>
</dbReference>
<dbReference type="GO" id="GO:0016042">
    <property type="term" value="P:lipid catabolic process"/>
    <property type="evidence" value="ECO:0007669"/>
    <property type="project" value="UniProtKB-UniRule"/>
</dbReference>
<reference evidence="6 7" key="1">
    <citation type="journal article" date="2016" name="Nat. Commun.">
        <title>Thousands of microbial genomes shed light on interconnected biogeochemical processes in an aquifer system.</title>
        <authorList>
            <person name="Anantharaman K."/>
            <person name="Brown C.T."/>
            <person name="Hug L.A."/>
            <person name="Sharon I."/>
            <person name="Castelle C.J."/>
            <person name="Probst A.J."/>
            <person name="Thomas B.C."/>
            <person name="Singh A."/>
            <person name="Wilkins M.J."/>
            <person name="Karaoz U."/>
            <person name="Brodie E.L."/>
            <person name="Williams K.H."/>
            <person name="Hubbard S.S."/>
            <person name="Banfield J.F."/>
        </authorList>
    </citation>
    <scope>NUCLEOTIDE SEQUENCE [LARGE SCALE GENOMIC DNA]</scope>
</reference>
<dbReference type="STRING" id="1801797.A3G06_00855"/>
<dbReference type="PANTHER" id="PTHR14226:SF25">
    <property type="entry name" value="PHOSPHOESTERASE"/>
    <property type="match status" value="1"/>
</dbReference>
<dbReference type="InterPro" id="IPR002641">
    <property type="entry name" value="PNPLA_dom"/>
</dbReference>
<name>A0A1F6Y9Y8_9BACT</name>
<feature type="active site" description="Nucleophile" evidence="4">
    <location>
        <position position="39"/>
    </location>
</feature>
<evidence type="ECO:0000256" key="4">
    <source>
        <dbReference type="PROSITE-ProRule" id="PRU01161"/>
    </source>
</evidence>
<dbReference type="Pfam" id="PF19890">
    <property type="entry name" value="DUF6363"/>
    <property type="match status" value="1"/>
</dbReference>
<dbReference type="InterPro" id="IPR037483">
    <property type="entry name" value="YjjU-like"/>
</dbReference>